<name>A0A069QKA1_HOYLO</name>
<accession>A0A069QKA1</accession>
<keyword evidence="2" id="KW-0808">Transferase</keyword>
<evidence type="ECO:0000313" key="2">
    <source>
        <dbReference type="EMBL" id="KDR52484.1"/>
    </source>
</evidence>
<dbReference type="GO" id="GO:0016746">
    <property type="term" value="F:acyltransferase activity"/>
    <property type="evidence" value="ECO:0007669"/>
    <property type="project" value="UniProtKB-KW"/>
</dbReference>
<protein>
    <submittedName>
        <fullName evidence="2">Acyltransferase</fullName>
    </submittedName>
</protein>
<reference evidence="2 3" key="1">
    <citation type="submission" date="2013-08" db="EMBL/GenBank/DDBJ databases">
        <authorList>
            <person name="Weinstock G."/>
            <person name="Sodergren E."/>
            <person name="Wylie T."/>
            <person name="Fulton L."/>
            <person name="Fulton R."/>
            <person name="Fronick C."/>
            <person name="O'Laughlin M."/>
            <person name="Godfrey J."/>
            <person name="Miner T."/>
            <person name="Herter B."/>
            <person name="Appelbaum E."/>
            <person name="Cordes M."/>
            <person name="Lek S."/>
            <person name="Wollam A."/>
            <person name="Pepin K.H."/>
            <person name="Palsikar V.B."/>
            <person name="Mitreva M."/>
            <person name="Wilson R.K."/>
        </authorList>
    </citation>
    <scope>NUCLEOTIDE SEQUENCE [LARGE SCALE GENOMIC DNA]</scope>
    <source>
        <strain evidence="2 3">ATCC 15930</strain>
    </source>
</reference>
<comment type="caution">
    <text evidence="2">The sequence shown here is derived from an EMBL/GenBank/DDBJ whole genome shotgun (WGS) entry which is preliminary data.</text>
</comment>
<dbReference type="GO" id="GO:0019698">
    <property type="term" value="P:D-galacturonate catabolic process"/>
    <property type="evidence" value="ECO:0007669"/>
    <property type="project" value="TreeGrafter"/>
</dbReference>
<dbReference type="PANTHER" id="PTHR30068">
    <property type="entry name" value="URONATE ISOMERASE"/>
    <property type="match status" value="1"/>
</dbReference>
<dbReference type="AlphaFoldDB" id="A0A069QKA1"/>
<feature type="domain" description="Phospholipid/glycerol acyltransferase" evidence="1">
    <location>
        <begin position="90"/>
        <end position="229"/>
    </location>
</feature>
<dbReference type="eggNOG" id="COG0204">
    <property type="taxonomic scope" value="Bacteria"/>
</dbReference>
<dbReference type="EMBL" id="JNGW01000062">
    <property type="protein sequence ID" value="KDR52484.1"/>
    <property type="molecule type" value="Genomic_DNA"/>
</dbReference>
<dbReference type="HOGENOM" id="CLU_061982_0_0_10"/>
<dbReference type="Pfam" id="PF01553">
    <property type="entry name" value="Acyltransferase"/>
    <property type="match status" value="1"/>
</dbReference>
<dbReference type="PATRIC" id="fig|1122985.7.peg.1492"/>
<dbReference type="Proteomes" id="UP000027442">
    <property type="component" value="Unassembled WGS sequence"/>
</dbReference>
<dbReference type="RefSeq" id="WP_018968173.1">
    <property type="nucleotide sequence ID" value="NZ_KB899222.1"/>
</dbReference>
<dbReference type="InterPro" id="IPR002123">
    <property type="entry name" value="Plipid/glycerol_acylTrfase"/>
</dbReference>
<evidence type="ECO:0000313" key="3">
    <source>
        <dbReference type="Proteomes" id="UP000027442"/>
    </source>
</evidence>
<gene>
    <name evidence="2" type="ORF">HMPREF1991_01437</name>
</gene>
<dbReference type="PANTHER" id="PTHR30068:SF3">
    <property type="entry name" value="PHOSPHOLIPID_GLYCEROL ACYLTRANSFERASE DOMAIN-CONTAINING PROTEIN"/>
    <property type="match status" value="1"/>
</dbReference>
<organism evidence="2 3">
    <name type="scientific">Hoylesella loescheii DSM 19665 = JCM 12249 = ATCC 15930</name>
    <dbReference type="NCBI Taxonomy" id="1122985"/>
    <lineage>
        <taxon>Bacteria</taxon>
        <taxon>Pseudomonadati</taxon>
        <taxon>Bacteroidota</taxon>
        <taxon>Bacteroidia</taxon>
        <taxon>Bacteroidales</taxon>
        <taxon>Prevotellaceae</taxon>
        <taxon>Hoylesella</taxon>
    </lineage>
</organism>
<evidence type="ECO:0000259" key="1">
    <source>
        <dbReference type="Pfam" id="PF01553"/>
    </source>
</evidence>
<keyword evidence="3" id="KW-1185">Reference proteome</keyword>
<keyword evidence="2" id="KW-0012">Acyltransferase</keyword>
<dbReference type="GO" id="GO:0042840">
    <property type="term" value="P:D-glucuronate catabolic process"/>
    <property type="evidence" value="ECO:0007669"/>
    <property type="project" value="TreeGrafter"/>
</dbReference>
<proteinExistence type="predicted"/>
<sequence length="385" mass="43712">MQSNSYQEKFAPIRPFDAEELPAAFDRLLADKQFETVITYIFPQLPYSLFAQQLRACKTSLEVQKTFAYPFLANLLAKASSGAEMDSTAIDNQGRYTFVSNHRDIVLDSAFLAKFLIDNGFSTTCEIAIGDNLLSLPWVRDLVRVNKSFIVERNLPIRQMLVSSKLLSEYMHYAINEKQENVWIAQREGRAKDSNDRTQEAVLKMMAIGGEGDIVDRLTDLHIVPLAISYEYDPCDFLKAKEMQQKRDTPDFKKSAQDDVLSMQTGIVGYKGAIHYHCAQCIDGFLATLDRDMPKGNLFAAVAHHIDQEIYRNYRIYPGNRVALYLLTGEKGASNAFTAQEQATFEKYLEGQMAKIALPQKDEAFLRQCMLEMYANPLINQRSAL</sequence>